<evidence type="ECO:0000313" key="1">
    <source>
        <dbReference type="EMBL" id="TVZ01817.1"/>
    </source>
</evidence>
<gene>
    <name evidence="1" type="ORF">EAS64_30700</name>
</gene>
<organism evidence="1 2">
    <name type="scientific">Trebonia kvetii</name>
    <dbReference type="NCBI Taxonomy" id="2480626"/>
    <lineage>
        <taxon>Bacteria</taxon>
        <taxon>Bacillati</taxon>
        <taxon>Actinomycetota</taxon>
        <taxon>Actinomycetes</taxon>
        <taxon>Streptosporangiales</taxon>
        <taxon>Treboniaceae</taxon>
        <taxon>Trebonia</taxon>
    </lineage>
</organism>
<comment type="caution">
    <text evidence="1">The sequence shown here is derived from an EMBL/GenBank/DDBJ whole genome shotgun (WGS) entry which is preliminary data.</text>
</comment>
<keyword evidence="2" id="KW-1185">Reference proteome</keyword>
<proteinExistence type="predicted"/>
<dbReference type="EMBL" id="RPFW01000006">
    <property type="protein sequence ID" value="TVZ01817.1"/>
    <property type="molecule type" value="Genomic_DNA"/>
</dbReference>
<sequence length="84" mass="9323">MSEKKVRVRRMSEKVRVGIDMDITGDWSADPLTVINGIAAGVKGMEPPLRAAVKLARQQGRTWEEIGKALGVSRQSAWERFSPD</sequence>
<dbReference type="OrthoDB" id="3579809at2"/>
<protein>
    <recommendedName>
        <fullName evidence="3">Helix-turn-helix domain-containing protein</fullName>
    </recommendedName>
</protein>
<evidence type="ECO:0000313" key="2">
    <source>
        <dbReference type="Proteomes" id="UP000460272"/>
    </source>
</evidence>
<dbReference type="RefSeq" id="WP_145858698.1">
    <property type="nucleotide sequence ID" value="NZ_RPFW01000006.1"/>
</dbReference>
<reference evidence="1 2" key="1">
    <citation type="submission" date="2018-11" db="EMBL/GenBank/DDBJ databases">
        <title>Trebonia kvetii gen.nov., sp.nov., a novel acidophilic actinobacterium, and proposal of the new actinobacterial family Treboniaceae fam. nov.</title>
        <authorList>
            <person name="Rapoport D."/>
            <person name="Sagova-Mareckova M."/>
            <person name="Sedlacek I."/>
            <person name="Provaznik J."/>
            <person name="Kralova S."/>
            <person name="Pavlinic D."/>
            <person name="Benes V."/>
            <person name="Kopecky J."/>
        </authorList>
    </citation>
    <scope>NUCLEOTIDE SEQUENCE [LARGE SCALE GENOMIC DNA]</scope>
    <source>
        <strain evidence="1 2">15Tr583</strain>
    </source>
</reference>
<evidence type="ECO:0008006" key="3">
    <source>
        <dbReference type="Google" id="ProtNLM"/>
    </source>
</evidence>
<accession>A0A6P2BT26</accession>
<name>A0A6P2BT26_9ACTN</name>
<dbReference type="AlphaFoldDB" id="A0A6P2BT26"/>
<dbReference type="Proteomes" id="UP000460272">
    <property type="component" value="Unassembled WGS sequence"/>
</dbReference>